<reference evidence="3 4" key="1">
    <citation type="submission" date="2019-02" db="EMBL/GenBank/DDBJ databases">
        <title>Deep-cultivation of Planctomycetes and their phenomic and genomic characterization uncovers novel biology.</title>
        <authorList>
            <person name="Wiegand S."/>
            <person name="Jogler M."/>
            <person name="Boedeker C."/>
            <person name="Pinto D."/>
            <person name="Vollmers J."/>
            <person name="Rivas-Marin E."/>
            <person name="Kohn T."/>
            <person name="Peeters S.H."/>
            <person name="Heuer A."/>
            <person name="Rast P."/>
            <person name="Oberbeckmann S."/>
            <person name="Bunk B."/>
            <person name="Jeske O."/>
            <person name="Meyerdierks A."/>
            <person name="Storesund J.E."/>
            <person name="Kallscheuer N."/>
            <person name="Luecker S."/>
            <person name="Lage O.M."/>
            <person name="Pohl T."/>
            <person name="Merkel B.J."/>
            <person name="Hornburger P."/>
            <person name="Mueller R.-W."/>
            <person name="Bruemmer F."/>
            <person name="Labrenz M."/>
            <person name="Spormann A.M."/>
            <person name="Op den Camp H."/>
            <person name="Overmann J."/>
            <person name="Amann R."/>
            <person name="Jetten M.S.M."/>
            <person name="Mascher T."/>
            <person name="Medema M.H."/>
            <person name="Devos D.P."/>
            <person name="Kaster A.-K."/>
            <person name="Ovreas L."/>
            <person name="Rohde M."/>
            <person name="Galperin M.Y."/>
            <person name="Jogler C."/>
        </authorList>
    </citation>
    <scope>NUCLEOTIDE SEQUENCE [LARGE SCALE GENOMIC DNA]</scope>
    <source>
        <strain evidence="3 4">Q31a</strain>
    </source>
</reference>
<dbReference type="RefSeq" id="WP_197356383.1">
    <property type="nucleotide sequence ID" value="NZ_CP036298.1"/>
</dbReference>
<sequence>MAARRTRKPVQIRRFSAGMRSANRPLPYRALGVFSGLFMMGLGTCVGLAVTPADSTVSGSTLPGTPTSKSSFQVQVATKPVSGEWLQLPSSAENSPANPVVEPENSTPQPRIVSLPAPAAPTAREMLRAYPAAMQQVLGAAHLSEGQSTRQAVDALLEGDLLSGDLFSSEALDRHAQPPGPLESIGPSAPSAIPGAGHGTDAPSRTGLADGEDPHAEVFAENCYPSAVTCAKCHQKIYDEWRVSAHAYAAISPMFQKFEQAITQLSQGTIGTFCMRCHAPVATQLNYPRQESIVDAPYVYREGITCVACHRVKEAYGRVNGERRIEPGPIQAPVYSASIGGDGVAKAIAEKDNFKIKVDPNDKGPGQQIHLRGIEFEQLDQSGFCQSCHQVAVHPGIALEVVWSQYRAGPACKKGVSCQDCHMGTVPGKPFGYSTGPAAVVNGKNVNPARKHSNHMFFGPSNSIAHPGIFPHNEKALRWDLDQWMSFDWRAGWGTKEFEKRLKEEQLQIAFPAPWDTVDERRDARKILDDNFELLQIKKESSIAVMEAGSKVEGPFFREEPRLGRDLKVEFKVRNISEGHNNPSGSLGAQPQLWMNVVLTGPDGEWLWESGYLDGNGDLANQHSLQVRKGIIPSDFQLFNLQTQFMITGVKGTDREMYLPVNVDFDQLPFLRPANIPVSVMNHPPFIRMEQKSIPPLGHKMARYKIPGHLLCKKGTYRLSARMRSRMEPIYFMRFCNATPEMERRMLEQTIDLHPQTIEFTLR</sequence>
<dbReference type="Gene3D" id="1.10.1130.10">
    <property type="entry name" value="Flavocytochrome C3, Chain A"/>
    <property type="match status" value="1"/>
</dbReference>
<dbReference type="KEGG" id="ahel:Q31a_15920"/>
<organism evidence="3 4">
    <name type="scientific">Aureliella helgolandensis</name>
    <dbReference type="NCBI Taxonomy" id="2527968"/>
    <lineage>
        <taxon>Bacteria</taxon>
        <taxon>Pseudomonadati</taxon>
        <taxon>Planctomycetota</taxon>
        <taxon>Planctomycetia</taxon>
        <taxon>Pirellulales</taxon>
        <taxon>Pirellulaceae</taxon>
        <taxon>Aureliella</taxon>
    </lineage>
</organism>
<evidence type="ECO:0000259" key="2">
    <source>
        <dbReference type="Pfam" id="PF13435"/>
    </source>
</evidence>
<dbReference type="SUPFAM" id="SSF48695">
    <property type="entry name" value="Multiheme cytochromes"/>
    <property type="match status" value="1"/>
</dbReference>
<proteinExistence type="predicted"/>
<feature type="region of interest" description="Disordered" evidence="1">
    <location>
        <begin position="172"/>
        <end position="212"/>
    </location>
</feature>
<evidence type="ECO:0000256" key="1">
    <source>
        <dbReference type="SAM" id="MobiDB-lite"/>
    </source>
</evidence>
<dbReference type="EMBL" id="CP036298">
    <property type="protein sequence ID" value="QDV23294.1"/>
    <property type="molecule type" value="Genomic_DNA"/>
</dbReference>
<feature type="region of interest" description="Disordered" evidence="1">
    <location>
        <begin position="89"/>
        <end position="113"/>
    </location>
</feature>
<evidence type="ECO:0000313" key="4">
    <source>
        <dbReference type="Proteomes" id="UP000318017"/>
    </source>
</evidence>
<accession>A0A518G3X3</accession>
<dbReference type="Pfam" id="PF13435">
    <property type="entry name" value="Cytochrome_C554"/>
    <property type="match status" value="1"/>
</dbReference>
<dbReference type="InterPro" id="IPR023155">
    <property type="entry name" value="Cyt_c-552/4"/>
</dbReference>
<protein>
    <recommendedName>
        <fullName evidence="2">Cytochrome c-552/4 domain-containing protein</fullName>
    </recommendedName>
</protein>
<dbReference type="InterPro" id="IPR036280">
    <property type="entry name" value="Multihaem_cyt_sf"/>
</dbReference>
<keyword evidence="4" id="KW-1185">Reference proteome</keyword>
<feature type="domain" description="Cytochrome c-552/4" evidence="2">
    <location>
        <begin position="229"/>
        <end position="310"/>
    </location>
</feature>
<dbReference type="AlphaFoldDB" id="A0A518G3X3"/>
<dbReference type="Proteomes" id="UP000318017">
    <property type="component" value="Chromosome"/>
</dbReference>
<gene>
    <name evidence="3" type="ORF">Q31a_15920</name>
</gene>
<name>A0A518G3X3_9BACT</name>
<evidence type="ECO:0000313" key="3">
    <source>
        <dbReference type="EMBL" id="QDV23294.1"/>
    </source>
</evidence>